<dbReference type="SUPFAM" id="SSF48179">
    <property type="entry name" value="6-phosphogluconate dehydrogenase C-terminal domain-like"/>
    <property type="match status" value="1"/>
</dbReference>
<feature type="domain" description="3-hydroxyacyl-CoA dehydrogenase C-terminal" evidence="3">
    <location>
        <begin position="186"/>
        <end position="251"/>
    </location>
</feature>
<dbReference type="InterPro" id="IPR013328">
    <property type="entry name" value="6PGD_dom2"/>
</dbReference>
<dbReference type="NCBIfam" id="NF004783">
    <property type="entry name" value="PRK06129.1"/>
    <property type="match status" value="1"/>
</dbReference>
<dbReference type="Proteomes" id="UP000593594">
    <property type="component" value="Chromosome"/>
</dbReference>
<dbReference type="InterPro" id="IPR006176">
    <property type="entry name" value="3-OHacyl-CoA_DH_NAD-bd"/>
</dbReference>
<dbReference type="Gene3D" id="1.10.1040.10">
    <property type="entry name" value="N-(1-d-carboxylethyl)-l-norvaline Dehydrogenase, domain 2"/>
    <property type="match status" value="1"/>
</dbReference>
<gene>
    <name evidence="5" type="ORF">HW532_07825</name>
</gene>
<dbReference type="PANTHER" id="PTHR48075:SF1">
    <property type="entry name" value="LAMBDA-CRYSTALLIN HOMOLOG"/>
    <property type="match status" value="1"/>
</dbReference>
<dbReference type="InterPro" id="IPR006108">
    <property type="entry name" value="3HC_DH_C"/>
</dbReference>
<dbReference type="RefSeq" id="WP_213163852.1">
    <property type="nucleotide sequence ID" value="NZ_CP058214.1"/>
</dbReference>
<keyword evidence="6" id="KW-1185">Reference proteome</keyword>
<dbReference type="AlphaFoldDB" id="A0A7S8C3E6"/>
<dbReference type="EC" id="1.1.1.35" evidence="5"/>
<dbReference type="SUPFAM" id="SSF51735">
    <property type="entry name" value="NAD(P)-binding Rossmann-fold domains"/>
    <property type="match status" value="1"/>
</dbReference>
<protein>
    <submittedName>
        <fullName evidence="5">3-hydroxyacyl-CoA dehydrogenase</fullName>
        <ecNumber evidence="5">1.1.1.35</ecNumber>
    </submittedName>
</protein>
<comment type="similarity">
    <text evidence="1">Belongs to the 3-hydroxyacyl-CoA dehydrogenase family.</text>
</comment>
<dbReference type="InterPro" id="IPR006180">
    <property type="entry name" value="3-OHacyl-CoA_DH_CS"/>
</dbReference>
<reference evidence="5 6" key="1">
    <citation type="submission" date="2020-06" db="EMBL/GenBank/DDBJ databases">
        <title>Genome sequence of 2 isolates from Red Sea Mangroves.</title>
        <authorList>
            <person name="Sefrji F."/>
            <person name="Michoud G."/>
            <person name="Merlino G."/>
            <person name="Daffonchio D."/>
        </authorList>
    </citation>
    <scope>NUCLEOTIDE SEQUENCE [LARGE SCALE GENOMIC DNA]</scope>
    <source>
        <strain evidence="5 6">R1DC25</strain>
    </source>
</reference>
<sequence length="315" mass="34900">MTKVAVVGSGFIGRAWAISFARAGLDVALFDRDGAALDRARDYVAEILPTLEDYDLLNGARPSDVLGRIVSEPRLRDALDGARHIQENTPEDLDIKRAVFSELEEAAPRDAVIASSTSSLLPSRFTEHLKTRERCLVVHPINPPYLVPAAEIVPAPWTAEEAMAATAGLMEEVGQKPIVMRREIDGFVMNRMQGALLEEAFRLVADGYASPEDIDVGIRDGLALRWSFMGPFETIDLNAPGGVRDYVERYQGIYERITPTQARRVDWAGPVLERVEADRRTALPDTALEGRQKWRDKRLMALIAHKRAAAKTIGE</sequence>
<evidence type="ECO:0000313" key="5">
    <source>
        <dbReference type="EMBL" id="QPC42617.1"/>
    </source>
</evidence>
<name>A0A7S8C3E6_9HYPH</name>
<accession>A0A7S8C3E6</accession>
<feature type="domain" description="3-hydroxyacyl-CoA dehydrogenase NAD binding" evidence="4">
    <location>
        <begin position="3"/>
        <end position="182"/>
    </location>
</feature>
<dbReference type="InterPro" id="IPR008927">
    <property type="entry name" value="6-PGluconate_DH-like_C_sf"/>
</dbReference>
<evidence type="ECO:0000256" key="1">
    <source>
        <dbReference type="ARBA" id="ARBA00009463"/>
    </source>
</evidence>
<dbReference type="Gene3D" id="3.40.50.720">
    <property type="entry name" value="NAD(P)-binding Rossmann-like Domain"/>
    <property type="match status" value="1"/>
</dbReference>
<dbReference type="GO" id="GO:0070403">
    <property type="term" value="F:NAD+ binding"/>
    <property type="evidence" value="ECO:0007669"/>
    <property type="project" value="InterPro"/>
</dbReference>
<keyword evidence="2 5" id="KW-0560">Oxidoreductase</keyword>
<dbReference type="KEGG" id="kmn:HW532_07825"/>
<dbReference type="EMBL" id="CP058214">
    <property type="protein sequence ID" value="QPC42617.1"/>
    <property type="molecule type" value="Genomic_DNA"/>
</dbReference>
<evidence type="ECO:0000259" key="4">
    <source>
        <dbReference type="Pfam" id="PF02737"/>
    </source>
</evidence>
<dbReference type="Pfam" id="PF02737">
    <property type="entry name" value="3HCDH_N"/>
    <property type="match status" value="1"/>
</dbReference>
<organism evidence="5 6">
    <name type="scientific">Kaustia mangrovi</name>
    <dbReference type="NCBI Taxonomy" id="2593653"/>
    <lineage>
        <taxon>Bacteria</taxon>
        <taxon>Pseudomonadati</taxon>
        <taxon>Pseudomonadota</taxon>
        <taxon>Alphaproteobacteria</taxon>
        <taxon>Hyphomicrobiales</taxon>
        <taxon>Parvibaculaceae</taxon>
        <taxon>Kaustia</taxon>
    </lineage>
</organism>
<dbReference type="InterPro" id="IPR036291">
    <property type="entry name" value="NAD(P)-bd_dom_sf"/>
</dbReference>
<dbReference type="GO" id="GO:0006631">
    <property type="term" value="P:fatty acid metabolic process"/>
    <property type="evidence" value="ECO:0007669"/>
    <property type="project" value="InterPro"/>
</dbReference>
<proteinExistence type="inferred from homology"/>
<evidence type="ECO:0000313" key="6">
    <source>
        <dbReference type="Proteomes" id="UP000593594"/>
    </source>
</evidence>
<dbReference type="Pfam" id="PF00725">
    <property type="entry name" value="3HCDH"/>
    <property type="match status" value="1"/>
</dbReference>
<dbReference type="PROSITE" id="PS00067">
    <property type="entry name" value="3HCDH"/>
    <property type="match status" value="1"/>
</dbReference>
<evidence type="ECO:0000256" key="2">
    <source>
        <dbReference type="ARBA" id="ARBA00023002"/>
    </source>
</evidence>
<dbReference type="PANTHER" id="PTHR48075">
    <property type="entry name" value="3-HYDROXYACYL-COA DEHYDROGENASE FAMILY PROTEIN"/>
    <property type="match status" value="1"/>
</dbReference>
<evidence type="ECO:0000259" key="3">
    <source>
        <dbReference type="Pfam" id="PF00725"/>
    </source>
</evidence>
<dbReference type="GO" id="GO:0050104">
    <property type="term" value="F:L-gulonate 3-dehydrogenase activity"/>
    <property type="evidence" value="ECO:0007669"/>
    <property type="project" value="TreeGrafter"/>
</dbReference>
<dbReference type="GO" id="GO:0003857">
    <property type="term" value="F:(3S)-3-hydroxyacyl-CoA dehydrogenase (NAD+) activity"/>
    <property type="evidence" value="ECO:0007669"/>
    <property type="project" value="UniProtKB-EC"/>
</dbReference>